<dbReference type="Proteomes" id="UP001152607">
    <property type="component" value="Unassembled WGS sequence"/>
</dbReference>
<evidence type="ECO:0000256" key="1">
    <source>
        <dbReference type="SAM" id="MobiDB-lite"/>
    </source>
</evidence>
<dbReference type="EMBL" id="CAOQHR010000001">
    <property type="protein sequence ID" value="CAI6230076.1"/>
    <property type="molecule type" value="Genomic_DNA"/>
</dbReference>
<evidence type="ECO:0000313" key="2">
    <source>
        <dbReference type="EMBL" id="CAI6230076.1"/>
    </source>
</evidence>
<sequence length="182" mass="20285">MSDEHENEKINLEDRLRECIAHTQSEISNGRQPNVCSHFVVPVTKPPSTALILIRNAETAGLASFINAGPKFEIYSLGVPPAIQTFQADPQWWAGMSKAEMRAGPLATPAEIRGAGKDTKRKEKKTKEKEKEMTEKDAKLREGFKRQVLGLPIRGKVKEKTWKLVVVNRDRPQSPEEAEAAG</sequence>
<dbReference type="OrthoDB" id="3801416at2759"/>
<proteinExistence type="predicted"/>
<feature type="region of interest" description="Disordered" evidence="1">
    <location>
        <begin position="112"/>
        <end position="139"/>
    </location>
</feature>
<comment type="caution">
    <text evidence="2">The sequence shown here is derived from an EMBL/GenBank/DDBJ whole genome shotgun (WGS) entry which is preliminary data.</text>
</comment>
<gene>
    <name evidence="2" type="ORF">PDIGIT_LOCUS180</name>
</gene>
<accession>A0A9W4U1D1</accession>
<dbReference type="AlphaFoldDB" id="A0A9W4U1D1"/>
<keyword evidence="3" id="KW-1185">Reference proteome</keyword>
<evidence type="ECO:0000313" key="3">
    <source>
        <dbReference type="Proteomes" id="UP001152607"/>
    </source>
</evidence>
<organism evidence="2 3">
    <name type="scientific">Periconia digitata</name>
    <dbReference type="NCBI Taxonomy" id="1303443"/>
    <lineage>
        <taxon>Eukaryota</taxon>
        <taxon>Fungi</taxon>
        <taxon>Dikarya</taxon>
        <taxon>Ascomycota</taxon>
        <taxon>Pezizomycotina</taxon>
        <taxon>Dothideomycetes</taxon>
        <taxon>Pleosporomycetidae</taxon>
        <taxon>Pleosporales</taxon>
        <taxon>Massarineae</taxon>
        <taxon>Periconiaceae</taxon>
        <taxon>Periconia</taxon>
    </lineage>
</organism>
<name>A0A9W4U1D1_9PLEO</name>
<protein>
    <submittedName>
        <fullName evidence="2">Uncharacterized protein</fullName>
    </submittedName>
</protein>
<reference evidence="2" key="1">
    <citation type="submission" date="2023-01" db="EMBL/GenBank/DDBJ databases">
        <authorList>
            <person name="Van Ghelder C."/>
            <person name="Rancurel C."/>
        </authorList>
    </citation>
    <scope>NUCLEOTIDE SEQUENCE</scope>
    <source>
        <strain evidence="2">CNCM I-4278</strain>
    </source>
</reference>
<feature type="compositionally biased region" description="Basic and acidic residues" evidence="1">
    <location>
        <begin position="114"/>
        <end position="139"/>
    </location>
</feature>